<proteinExistence type="predicted"/>
<dbReference type="SUPFAM" id="SSF158702">
    <property type="entry name" value="Sec63 N-terminal domain-like"/>
    <property type="match status" value="1"/>
</dbReference>
<dbReference type="InterPro" id="IPR021725">
    <property type="entry name" value="Cdd1"/>
</dbReference>
<dbReference type="Pfam" id="PF11731">
    <property type="entry name" value="Cdd1"/>
    <property type="match status" value="1"/>
</dbReference>
<accession>A0A7Z8KRK9</accession>
<dbReference type="Proteomes" id="UP000319335">
    <property type="component" value="Unassembled WGS sequence"/>
</dbReference>
<reference evidence="1 2" key="1">
    <citation type="submission" date="2019-06" db="EMBL/GenBank/DDBJ databases">
        <title>Draft genome sequence of Methanolobus vulcani B1d.</title>
        <authorList>
            <person name="Creighbaum A.J."/>
            <person name="Ticak T."/>
            <person name="Hariraju D."/>
            <person name="Arivett B.A."/>
            <person name="Ferguson D.J.Jr."/>
        </authorList>
    </citation>
    <scope>NUCLEOTIDE SEQUENCE [LARGE SCALE GENOMIC DNA]</scope>
    <source>
        <strain evidence="1 2">B1d</strain>
    </source>
</reference>
<protein>
    <submittedName>
        <fullName evidence="1">Pathogenicity locus</fullName>
    </submittedName>
</protein>
<dbReference type="OrthoDB" id="140581at2157"/>
<keyword evidence="2" id="KW-1185">Reference proteome</keyword>
<dbReference type="EMBL" id="VIAQ01000006">
    <property type="protein sequence ID" value="TQD28507.1"/>
    <property type="molecule type" value="Genomic_DNA"/>
</dbReference>
<evidence type="ECO:0000313" key="1">
    <source>
        <dbReference type="EMBL" id="TQD28507.1"/>
    </source>
</evidence>
<sequence length="99" mass="11738">MKSKDTKPNSENEEYKAVIKELMIIPGVGKKIADDLWNLGIRSVSDLQDRDPEVLYQQLCDFQGMHVDRCMLYVFREAVYFASNDEHDPELLKWWNWKD</sequence>
<name>A0A7Z8KRK9_9EURY</name>
<dbReference type="Gene3D" id="1.10.150.20">
    <property type="entry name" value="5' to 3' exonuclease, C-terminal subdomain"/>
    <property type="match status" value="1"/>
</dbReference>
<gene>
    <name evidence="1" type="ORF">FKV42_01475</name>
</gene>
<evidence type="ECO:0000313" key="2">
    <source>
        <dbReference type="Proteomes" id="UP000319335"/>
    </source>
</evidence>
<dbReference type="AlphaFoldDB" id="A0A7Z8KRK9"/>
<organism evidence="1 2">
    <name type="scientific">Methanolobus vulcani</name>
    <dbReference type="NCBI Taxonomy" id="38026"/>
    <lineage>
        <taxon>Archaea</taxon>
        <taxon>Methanobacteriati</taxon>
        <taxon>Methanobacteriota</taxon>
        <taxon>Stenosarchaea group</taxon>
        <taxon>Methanomicrobia</taxon>
        <taxon>Methanosarcinales</taxon>
        <taxon>Methanosarcinaceae</taxon>
        <taxon>Methanolobus</taxon>
    </lineage>
</organism>
<comment type="caution">
    <text evidence="1">The sequence shown here is derived from an EMBL/GenBank/DDBJ whole genome shotgun (WGS) entry which is preliminary data.</text>
</comment>